<dbReference type="Proteomes" id="UP001610728">
    <property type="component" value="Unassembled WGS sequence"/>
</dbReference>
<evidence type="ECO:0000313" key="2">
    <source>
        <dbReference type="Proteomes" id="UP001610728"/>
    </source>
</evidence>
<keyword evidence="1" id="KW-0675">Receptor</keyword>
<gene>
    <name evidence="1" type="ORF">HOO65_030575</name>
</gene>
<comment type="caution">
    <text evidence="1">The sequence shown here is derived from an EMBL/GenBank/DDBJ whole genome shotgun (WGS) entry which is preliminary data.</text>
</comment>
<accession>A0ABR4MLF5</accession>
<dbReference type="EMBL" id="JABSNW010000003">
    <property type="protein sequence ID" value="KAL2889074.1"/>
    <property type="molecule type" value="Genomic_DNA"/>
</dbReference>
<proteinExistence type="predicted"/>
<evidence type="ECO:0000313" key="1">
    <source>
        <dbReference type="EMBL" id="KAL2889074.1"/>
    </source>
</evidence>
<dbReference type="GeneID" id="98117392"/>
<protein>
    <submittedName>
        <fullName evidence="1">Importin beta-related nuclear transport receptor</fullName>
    </submittedName>
</protein>
<name>A0ABR4MLF5_9PEZI</name>
<organism evidence="1 2">
    <name type="scientific">Ceratocystis lukuohia</name>
    <dbReference type="NCBI Taxonomy" id="2019550"/>
    <lineage>
        <taxon>Eukaryota</taxon>
        <taxon>Fungi</taxon>
        <taxon>Dikarya</taxon>
        <taxon>Ascomycota</taxon>
        <taxon>Pezizomycotina</taxon>
        <taxon>Sordariomycetes</taxon>
        <taxon>Hypocreomycetidae</taxon>
        <taxon>Microascales</taxon>
        <taxon>Ceratocystidaceae</taxon>
        <taxon>Ceratocystis</taxon>
    </lineage>
</organism>
<reference evidence="1 2" key="1">
    <citation type="submission" date="2020-05" db="EMBL/GenBank/DDBJ databases">
        <title>Ceratocystis lukuohia genome.</title>
        <authorList>
            <person name="Harrington T.C."/>
            <person name="Kim K."/>
            <person name="Mayers C.G."/>
        </authorList>
    </citation>
    <scope>NUCLEOTIDE SEQUENCE [LARGE SCALE GENOMIC DNA]</scope>
    <source>
        <strain evidence="1 2">C4212</strain>
    </source>
</reference>
<sequence>MAQTTTDNTSGGLSQMEYAMEELNELKLAIETKLDCQAIEKKEQQEEEEASRARASRVTGTTLTENRWSFFVPDYAILSRKVGWPVWFQIINSSLVEIDLEIRDIKYLDRATHARMLRLLRETVSQELQMKIQFCDGFDEAIDILQRSSMAWMKYAEIKYLEKLRSFDFLLDETMPQMLVRYSKLIDEGELLGIGCDDKSKIMNLRQVVIDKYPELLLVLITRTSWLDFFETVRFESSLEKYEVPPVI</sequence>
<dbReference type="RefSeq" id="XP_070860254.1">
    <property type="nucleotide sequence ID" value="XM_071000446.1"/>
</dbReference>
<keyword evidence="2" id="KW-1185">Reference proteome</keyword>